<feature type="transmembrane region" description="Helical" evidence="1">
    <location>
        <begin position="176"/>
        <end position="196"/>
    </location>
</feature>
<feature type="transmembrane region" description="Helical" evidence="1">
    <location>
        <begin position="289"/>
        <end position="308"/>
    </location>
</feature>
<sequence length="317" mass="34064">MTDTMDSFQQLCPACEAVLELPLSAQGRSSFCPACNASFTASTLQQHIATPVQQVRNLLSEHHRDQTLPNIRIEMITSLAFALLRRHYGYLLAWFLIPAVVMMALIVMPILEANQTLIDNPKADISWLYFYSPVIALTLCFVAWQAFLRARKVTDHAAGEPKTDPSDAPSQSFNGLIATSLATLCLLVAQAIAISVPVVASQMTAQSSAVGSTVSIGLSSLIGLLLSIGSLTVLWPLLPLCEATGFRQQNLMISLQISTANPLTSFLIGCWIAGCIALGFGLFGIGLVVTLPFAALLCTVALRCYCGIESLGMQTVR</sequence>
<keyword evidence="3" id="KW-1185">Reference proteome</keyword>
<feature type="transmembrane region" description="Helical" evidence="1">
    <location>
        <begin position="88"/>
        <end position="108"/>
    </location>
</feature>
<evidence type="ECO:0000313" key="3">
    <source>
        <dbReference type="Proteomes" id="UP000315003"/>
    </source>
</evidence>
<proteinExistence type="predicted"/>
<evidence type="ECO:0000256" key="1">
    <source>
        <dbReference type="SAM" id="Phobius"/>
    </source>
</evidence>
<dbReference type="AlphaFoldDB" id="A0A517SP71"/>
<dbReference type="RefSeq" id="WP_419187980.1">
    <property type="nucleotide sequence ID" value="NZ_CP036272.1"/>
</dbReference>
<keyword evidence="1" id="KW-0472">Membrane</keyword>
<keyword evidence="1" id="KW-0812">Transmembrane</keyword>
<dbReference type="EMBL" id="CP036272">
    <property type="protein sequence ID" value="QDT57923.1"/>
    <property type="molecule type" value="Genomic_DNA"/>
</dbReference>
<keyword evidence="1" id="KW-1133">Transmembrane helix</keyword>
<feature type="transmembrane region" description="Helical" evidence="1">
    <location>
        <begin position="259"/>
        <end position="283"/>
    </location>
</feature>
<organism evidence="2 3">
    <name type="scientific">Stieleria bergensis</name>
    <dbReference type="NCBI Taxonomy" id="2528025"/>
    <lineage>
        <taxon>Bacteria</taxon>
        <taxon>Pseudomonadati</taxon>
        <taxon>Planctomycetota</taxon>
        <taxon>Planctomycetia</taxon>
        <taxon>Pirellulales</taxon>
        <taxon>Pirellulaceae</taxon>
        <taxon>Stieleria</taxon>
    </lineage>
</organism>
<protein>
    <submittedName>
        <fullName evidence="2">Uncharacterized protein</fullName>
    </submittedName>
</protein>
<evidence type="ECO:0000313" key="2">
    <source>
        <dbReference type="EMBL" id="QDT57923.1"/>
    </source>
</evidence>
<feature type="transmembrane region" description="Helical" evidence="1">
    <location>
        <begin position="128"/>
        <end position="148"/>
    </location>
</feature>
<gene>
    <name evidence="2" type="ORF">SV7mr_04100</name>
</gene>
<feature type="transmembrane region" description="Helical" evidence="1">
    <location>
        <begin position="216"/>
        <end position="238"/>
    </location>
</feature>
<reference evidence="2 3" key="1">
    <citation type="submission" date="2019-02" db="EMBL/GenBank/DDBJ databases">
        <title>Deep-cultivation of Planctomycetes and their phenomic and genomic characterization uncovers novel biology.</title>
        <authorList>
            <person name="Wiegand S."/>
            <person name="Jogler M."/>
            <person name="Boedeker C."/>
            <person name="Pinto D."/>
            <person name="Vollmers J."/>
            <person name="Rivas-Marin E."/>
            <person name="Kohn T."/>
            <person name="Peeters S.H."/>
            <person name="Heuer A."/>
            <person name="Rast P."/>
            <person name="Oberbeckmann S."/>
            <person name="Bunk B."/>
            <person name="Jeske O."/>
            <person name="Meyerdierks A."/>
            <person name="Storesund J.E."/>
            <person name="Kallscheuer N."/>
            <person name="Luecker S."/>
            <person name="Lage O.M."/>
            <person name="Pohl T."/>
            <person name="Merkel B.J."/>
            <person name="Hornburger P."/>
            <person name="Mueller R.-W."/>
            <person name="Bruemmer F."/>
            <person name="Labrenz M."/>
            <person name="Spormann A.M."/>
            <person name="Op den Camp H."/>
            <person name="Overmann J."/>
            <person name="Amann R."/>
            <person name="Jetten M.S.M."/>
            <person name="Mascher T."/>
            <person name="Medema M.H."/>
            <person name="Devos D.P."/>
            <person name="Kaster A.-K."/>
            <person name="Ovreas L."/>
            <person name="Rohde M."/>
            <person name="Galperin M.Y."/>
            <person name="Jogler C."/>
        </authorList>
    </citation>
    <scope>NUCLEOTIDE SEQUENCE [LARGE SCALE GENOMIC DNA]</scope>
    <source>
        <strain evidence="2 3">SV_7m_r</strain>
    </source>
</reference>
<name>A0A517SP71_9BACT</name>
<accession>A0A517SP71</accession>
<dbReference type="Proteomes" id="UP000315003">
    <property type="component" value="Chromosome"/>
</dbReference>